<evidence type="ECO:0000313" key="2">
    <source>
        <dbReference type="Proteomes" id="UP000541426"/>
    </source>
</evidence>
<reference evidence="1 2" key="1">
    <citation type="submission" date="2020-08" db="EMBL/GenBank/DDBJ databases">
        <title>Genomic Encyclopedia of Type Strains, Phase IV (KMG-IV): sequencing the most valuable type-strain genomes for metagenomic binning, comparative biology and taxonomic classification.</title>
        <authorList>
            <person name="Goeker M."/>
        </authorList>
    </citation>
    <scope>NUCLEOTIDE SEQUENCE [LARGE SCALE GENOMIC DNA]</scope>
    <source>
        <strain evidence="1 2">DSM 102235</strain>
    </source>
</reference>
<name>A0A7W6GTT8_9RHOB</name>
<dbReference type="EMBL" id="JACIEJ010000010">
    <property type="protein sequence ID" value="MBB3987470.1"/>
    <property type="molecule type" value="Genomic_DNA"/>
</dbReference>
<keyword evidence="2" id="KW-1185">Reference proteome</keyword>
<dbReference type="AlphaFoldDB" id="A0A7W6GTT8"/>
<accession>A0A7W6GTT8</accession>
<organism evidence="1 2">
    <name type="scientific">Sagittula marina</name>
    <dbReference type="NCBI Taxonomy" id="943940"/>
    <lineage>
        <taxon>Bacteria</taxon>
        <taxon>Pseudomonadati</taxon>
        <taxon>Pseudomonadota</taxon>
        <taxon>Alphaproteobacteria</taxon>
        <taxon>Rhodobacterales</taxon>
        <taxon>Roseobacteraceae</taxon>
        <taxon>Sagittula</taxon>
    </lineage>
</organism>
<dbReference type="RefSeq" id="WP_344716455.1">
    <property type="nucleotide sequence ID" value="NZ_BAABBZ010000011.1"/>
</dbReference>
<comment type="caution">
    <text evidence="1">The sequence shown here is derived from an EMBL/GenBank/DDBJ whole genome shotgun (WGS) entry which is preliminary data.</text>
</comment>
<evidence type="ECO:0000313" key="1">
    <source>
        <dbReference type="EMBL" id="MBB3987470.1"/>
    </source>
</evidence>
<sequence>MQRSLLFTDVTPMACMMGAQPQLAKWVNEHPGERIQSWKCKVVNLSEREA</sequence>
<protein>
    <submittedName>
        <fullName evidence="1">Uncharacterized protein</fullName>
    </submittedName>
</protein>
<dbReference type="Proteomes" id="UP000541426">
    <property type="component" value="Unassembled WGS sequence"/>
</dbReference>
<gene>
    <name evidence="1" type="ORF">GGQ68_003817</name>
</gene>
<proteinExistence type="predicted"/>